<feature type="signal peptide" evidence="4">
    <location>
        <begin position="1"/>
        <end position="19"/>
    </location>
</feature>
<organism evidence="6 7">
    <name type="scientific">Microthyrium microscopicum</name>
    <dbReference type="NCBI Taxonomy" id="703497"/>
    <lineage>
        <taxon>Eukaryota</taxon>
        <taxon>Fungi</taxon>
        <taxon>Dikarya</taxon>
        <taxon>Ascomycota</taxon>
        <taxon>Pezizomycotina</taxon>
        <taxon>Dothideomycetes</taxon>
        <taxon>Dothideomycetes incertae sedis</taxon>
        <taxon>Microthyriales</taxon>
        <taxon>Microthyriaceae</taxon>
        <taxon>Microthyrium</taxon>
    </lineage>
</organism>
<evidence type="ECO:0000256" key="1">
    <source>
        <dbReference type="ARBA" id="ARBA00022669"/>
    </source>
</evidence>
<protein>
    <recommendedName>
        <fullName evidence="5">LysM domain-containing protein</fullName>
    </recommendedName>
</protein>
<evidence type="ECO:0000313" key="6">
    <source>
        <dbReference type="EMBL" id="KAF2665286.1"/>
    </source>
</evidence>
<accession>A0A6A6U0W1</accession>
<dbReference type="InterPro" id="IPR036779">
    <property type="entry name" value="LysM_dom_sf"/>
</dbReference>
<dbReference type="GO" id="GO:0008061">
    <property type="term" value="F:chitin binding"/>
    <property type="evidence" value="ECO:0007669"/>
    <property type="project" value="UniProtKB-KW"/>
</dbReference>
<dbReference type="EMBL" id="MU004240">
    <property type="protein sequence ID" value="KAF2665286.1"/>
    <property type="molecule type" value="Genomic_DNA"/>
</dbReference>
<feature type="compositionally biased region" description="Pro residues" evidence="3">
    <location>
        <begin position="272"/>
        <end position="292"/>
    </location>
</feature>
<keyword evidence="4" id="KW-0732">Signal</keyword>
<dbReference type="SUPFAM" id="SSF53955">
    <property type="entry name" value="Lysozyme-like"/>
    <property type="match status" value="1"/>
</dbReference>
<dbReference type="Gene3D" id="1.10.530.10">
    <property type="match status" value="1"/>
</dbReference>
<evidence type="ECO:0000256" key="2">
    <source>
        <dbReference type="ARBA" id="ARBA00023026"/>
    </source>
</evidence>
<reference evidence="6" key="1">
    <citation type="journal article" date="2020" name="Stud. Mycol.">
        <title>101 Dothideomycetes genomes: a test case for predicting lifestyles and emergence of pathogens.</title>
        <authorList>
            <person name="Haridas S."/>
            <person name="Albert R."/>
            <person name="Binder M."/>
            <person name="Bloem J."/>
            <person name="Labutti K."/>
            <person name="Salamov A."/>
            <person name="Andreopoulos B."/>
            <person name="Baker S."/>
            <person name="Barry K."/>
            <person name="Bills G."/>
            <person name="Bluhm B."/>
            <person name="Cannon C."/>
            <person name="Castanera R."/>
            <person name="Culley D."/>
            <person name="Daum C."/>
            <person name="Ezra D."/>
            <person name="Gonzalez J."/>
            <person name="Henrissat B."/>
            <person name="Kuo A."/>
            <person name="Liang C."/>
            <person name="Lipzen A."/>
            <person name="Lutzoni F."/>
            <person name="Magnuson J."/>
            <person name="Mondo S."/>
            <person name="Nolan M."/>
            <person name="Ohm R."/>
            <person name="Pangilinan J."/>
            <person name="Park H.-J."/>
            <person name="Ramirez L."/>
            <person name="Alfaro M."/>
            <person name="Sun H."/>
            <person name="Tritt A."/>
            <person name="Yoshinaga Y."/>
            <person name="Zwiers L.-H."/>
            <person name="Turgeon B."/>
            <person name="Goodwin S."/>
            <person name="Spatafora J."/>
            <person name="Crous P."/>
            <person name="Grigoriev I."/>
        </authorList>
    </citation>
    <scope>NUCLEOTIDE SEQUENCE</scope>
    <source>
        <strain evidence="6">CBS 115976</strain>
    </source>
</reference>
<feature type="region of interest" description="Disordered" evidence="3">
    <location>
        <begin position="269"/>
        <end position="325"/>
    </location>
</feature>
<evidence type="ECO:0000256" key="3">
    <source>
        <dbReference type="SAM" id="MobiDB-lite"/>
    </source>
</evidence>
<evidence type="ECO:0000313" key="7">
    <source>
        <dbReference type="Proteomes" id="UP000799302"/>
    </source>
</evidence>
<dbReference type="InterPro" id="IPR023346">
    <property type="entry name" value="Lysozyme-like_dom_sf"/>
</dbReference>
<dbReference type="OrthoDB" id="1193027at2759"/>
<feature type="chain" id="PRO_5025354649" description="LysM domain-containing protein" evidence="4">
    <location>
        <begin position="20"/>
        <end position="392"/>
    </location>
</feature>
<dbReference type="PANTHER" id="PTHR34997:SF1">
    <property type="entry name" value="PEPTIDOGLYCAN-BINDING LYSIN DOMAIN"/>
    <property type="match status" value="1"/>
</dbReference>
<keyword evidence="2" id="KW-0843">Virulence</keyword>
<dbReference type="InterPro" id="IPR018392">
    <property type="entry name" value="LysM"/>
</dbReference>
<gene>
    <name evidence="6" type="ORF">BT63DRAFT_60689</name>
</gene>
<dbReference type="SUPFAM" id="SSF54106">
    <property type="entry name" value="LysM domain"/>
    <property type="match status" value="1"/>
</dbReference>
<dbReference type="Gene3D" id="3.10.350.10">
    <property type="entry name" value="LysM domain"/>
    <property type="match status" value="1"/>
</dbReference>
<feature type="domain" description="LysM" evidence="5">
    <location>
        <begin position="343"/>
        <end position="389"/>
    </location>
</feature>
<keyword evidence="1" id="KW-0147">Chitin-binding</keyword>
<evidence type="ECO:0000256" key="4">
    <source>
        <dbReference type="SAM" id="SignalP"/>
    </source>
</evidence>
<proteinExistence type="predicted"/>
<evidence type="ECO:0000259" key="5">
    <source>
        <dbReference type="PROSITE" id="PS51782"/>
    </source>
</evidence>
<name>A0A6A6U0W1_9PEZI</name>
<dbReference type="InterPro" id="IPR052210">
    <property type="entry name" value="LysM1-like"/>
</dbReference>
<sequence>MSFVRLLLAAGSFTQIVLAAPHGASASAHQLSKRSTDHYRMYVGTADAPVWPVANEWWDTFDDMFKGNIEVIRNGCSQFHVPNNSDQEIATIFTATGDIGREVGMDPRFILAIMLEESNACVRAPTTNNGVRNPGVMQSHNGAGTCNDGHVQSPCPKDAIYQMIRDGVQGTAYGDGLRQLVSKAPGPADNKYFAAARMYNSGSIDPSGHLENGVATHCYVSDVANRLRGWVRAQKNCHLDGAPPPALSHYPDTSNYDMSFIPGFGGKSAAPTPAPAAAPEPAPAPVPVPVPAPAHVSKAPEPEPAPAPASVPIPEPVHVEQPSKPQAAFSNMRAPGVTTECAKYYLVQHGDFCLKVGEMFGISFEILRQMNVALDEQCSNLWLGYDYCVQPL</sequence>
<dbReference type="AlphaFoldDB" id="A0A6A6U0W1"/>
<feature type="compositionally biased region" description="Pro residues" evidence="3">
    <location>
        <begin position="302"/>
        <end position="315"/>
    </location>
</feature>
<dbReference type="PANTHER" id="PTHR34997">
    <property type="entry name" value="AM15"/>
    <property type="match status" value="1"/>
</dbReference>
<dbReference type="PROSITE" id="PS51782">
    <property type="entry name" value="LYSM"/>
    <property type="match status" value="1"/>
</dbReference>
<keyword evidence="7" id="KW-1185">Reference proteome</keyword>
<dbReference type="Proteomes" id="UP000799302">
    <property type="component" value="Unassembled WGS sequence"/>
</dbReference>